<evidence type="ECO:0000313" key="2">
    <source>
        <dbReference type="EMBL" id="PIQ72421.1"/>
    </source>
</evidence>
<dbReference type="EMBL" id="PCVL01000042">
    <property type="protein sequence ID" value="PIQ72421.1"/>
    <property type="molecule type" value="Genomic_DNA"/>
</dbReference>
<organism evidence="2 3">
    <name type="scientific">Candidatus Roizmanbacteria bacterium CG11_big_fil_rev_8_21_14_0_20_35_14</name>
    <dbReference type="NCBI Taxonomy" id="1974855"/>
    <lineage>
        <taxon>Bacteria</taxon>
        <taxon>Candidatus Roizmaniibacteriota</taxon>
    </lineage>
</organism>
<evidence type="ECO:0000313" key="3">
    <source>
        <dbReference type="Proteomes" id="UP000229570"/>
    </source>
</evidence>
<dbReference type="Pfam" id="PF01381">
    <property type="entry name" value="HTH_3"/>
    <property type="match status" value="1"/>
</dbReference>
<protein>
    <submittedName>
        <fullName evidence="2">Transcriptional regulator</fullName>
    </submittedName>
</protein>
<dbReference type="AlphaFoldDB" id="A0A2H0KME4"/>
<dbReference type="InterPro" id="IPR001387">
    <property type="entry name" value="Cro/C1-type_HTH"/>
</dbReference>
<dbReference type="Gene3D" id="1.10.260.40">
    <property type="entry name" value="lambda repressor-like DNA-binding domains"/>
    <property type="match status" value="1"/>
</dbReference>
<comment type="caution">
    <text evidence="2">The sequence shown here is derived from an EMBL/GenBank/DDBJ whole genome shotgun (WGS) entry which is preliminary data.</text>
</comment>
<dbReference type="Proteomes" id="UP000229570">
    <property type="component" value="Unassembled WGS sequence"/>
</dbReference>
<dbReference type="PROSITE" id="PS50943">
    <property type="entry name" value="HTH_CROC1"/>
    <property type="match status" value="1"/>
</dbReference>
<name>A0A2H0KME4_9BACT</name>
<dbReference type="SUPFAM" id="SSF47413">
    <property type="entry name" value="lambda repressor-like DNA-binding domains"/>
    <property type="match status" value="1"/>
</dbReference>
<dbReference type="SMART" id="SM00530">
    <property type="entry name" value="HTH_XRE"/>
    <property type="match status" value="1"/>
</dbReference>
<reference evidence="2 3" key="1">
    <citation type="submission" date="2017-09" db="EMBL/GenBank/DDBJ databases">
        <title>Depth-based differentiation of microbial function through sediment-hosted aquifers and enrichment of novel symbionts in the deep terrestrial subsurface.</title>
        <authorList>
            <person name="Probst A.J."/>
            <person name="Ladd B."/>
            <person name="Jarett J.K."/>
            <person name="Geller-Mcgrath D.E."/>
            <person name="Sieber C.M."/>
            <person name="Emerson J.B."/>
            <person name="Anantharaman K."/>
            <person name="Thomas B.C."/>
            <person name="Malmstrom R."/>
            <person name="Stieglmeier M."/>
            <person name="Klingl A."/>
            <person name="Woyke T."/>
            <person name="Ryan C.M."/>
            <person name="Banfield J.F."/>
        </authorList>
    </citation>
    <scope>NUCLEOTIDE SEQUENCE [LARGE SCALE GENOMIC DNA]</scope>
    <source>
        <strain evidence="2">CG11_big_fil_rev_8_21_14_0_20_35_14</strain>
    </source>
</reference>
<dbReference type="GO" id="GO:0003677">
    <property type="term" value="F:DNA binding"/>
    <property type="evidence" value="ECO:0007669"/>
    <property type="project" value="InterPro"/>
</dbReference>
<gene>
    <name evidence="2" type="ORF">COV86_03110</name>
</gene>
<proteinExistence type="predicted"/>
<feature type="domain" description="HTH cro/C1-type" evidence="1">
    <location>
        <begin position="40"/>
        <end position="95"/>
    </location>
</feature>
<evidence type="ECO:0000259" key="1">
    <source>
        <dbReference type="PROSITE" id="PS50943"/>
    </source>
</evidence>
<accession>A0A2H0KME4</accession>
<dbReference type="CDD" id="cd00093">
    <property type="entry name" value="HTH_XRE"/>
    <property type="match status" value="1"/>
</dbReference>
<dbReference type="InterPro" id="IPR010982">
    <property type="entry name" value="Lambda_DNA-bd_dom_sf"/>
</dbReference>
<sequence length="97" mass="11564">MRNINDLTTWEDYEKKLMKRKGFKKLAEKEEPKYQLVRSLIGARLKRKLSQKELAKRIGTKQPVISRLENMESLPTFSLLERISKALDTKLYIYFQT</sequence>